<evidence type="ECO:0000259" key="9">
    <source>
        <dbReference type="Pfam" id="PF02729"/>
    </source>
</evidence>
<feature type="binding site" evidence="7">
    <location>
        <position position="56"/>
    </location>
    <ligand>
        <name>carbamoyl phosphate</name>
        <dbReference type="ChEBI" id="CHEBI:58228"/>
    </ligand>
</feature>
<dbReference type="UniPathway" id="UPA00070">
    <property type="reaction ID" value="UER00116"/>
</dbReference>
<evidence type="ECO:0000259" key="8">
    <source>
        <dbReference type="Pfam" id="PF00185"/>
    </source>
</evidence>
<evidence type="ECO:0000256" key="2">
    <source>
        <dbReference type="ARBA" id="ARBA00008896"/>
    </source>
</evidence>
<dbReference type="InterPro" id="IPR006130">
    <property type="entry name" value="Asp/Orn_carbamoylTrfase"/>
</dbReference>
<gene>
    <name evidence="7 10" type="primary">pyrB</name>
    <name evidence="10" type="ORF">WDC_0811</name>
</gene>
<dbReference type="STRING" id="1335616.WDC_0811"/>
<dbReference type="GO" id="GO:0044205">
    <property type="term" value="P:'de novo' UMP biosynthetic process"/>
    <property type="evidence" value="ECO:0007669"/>
    <property type="project" value="UniProtKB-UniRule"/>
</dbReference>
<dbReference type="AlphaFoldDB" id="A0A0D0YWG1"/>
<proteinExistence type="inferred from homology"/>
<dbReference type="GO" id="GO:0006520">
    <property type="term" value="P:amino acid metabolic process"/>
    <property type="evidence" value="ECO:0007669"/>
    <property type="project" value="InterPro"/>
</dbReference>
<dbReference type="GO" id="GO:0006207">
    <property type="term" value="P:'de novo' pyrimidine nucleobase biosynthetic process"/>
    <property type="evidence" value="ECO:0007669"/>
    <property type="project" value="InterPro"/>
</dbReference>
<dbReference type="EC" id="2.1.3.2" evidence="7"/>
<dbReference type="Pfam" id="PF00185">
    <property type="entry name" value="OTCace"/>
    <property type="match status" value="1"/>
</dbReference>
<dbReference type="PRINTS" id="PR00101">
    <property type="entry name" value="ATCASE"/>
</dbReference>
<dbReference type="OrthoDB" id="9774690at2"/>
<dbReference type="InterPro" id="IPR006132">
    <property type="entry name" value="Asp/Orn_carbamoyltranf_P-bd"/>
</dbReference>
<accession>A0A0D0YWG1</accession>
<feature type="binding site" evidence="7">
    <location>
        <position position="136"/>
    </location>
    <ligand>
        <name>carbamoyl phosphate</name>
        <dbReference type="ChEBI" id="CHEBI:58228"/>
    </ligand>
</feature>
<dbReference type="PATRIC" id="fig|1335616.4.peg.811"/>
<evidence type="ECO:0000256" key="4">
    <source>
        <dbReference type="ARBA" id="ARBA00022975"/>
    </source>
</evidence>
<evidence type="ECO:0000256" key="6">
    <source>
        <dbReference type="ARBA" id="ARBA00048859"/>
    </source>
</evidence>
<feature type="binding site" evidence="7">
    <location>
        <position position="169"/>
    </location>
    <ligand>
        <name>L-aspartate</name>
        <dbReference type="ChEBI" id="CHEBI:29991"/>
    </ligand>
</feature>
<keyword evidence="4 7" id="KW-0665">Pyrimidine biosynthesis</keyword>
<feature type="domain" description="Aspartate/ornithine carbamoyltransferase carbamoyl-P binding" evidence="9">
    <location>
        <begin position="10"/>
        <end position="149"/>
    </location>
</feature>
<dbReference type="RefSeq" id="WP_044010508.1">
    <property type="nucleotide sequence ID" value="NZ_AWTT01000015.1"/>
</dbReference>
<feature type="binding site" evidence="7">
    <location>
        <position position="265"/>
    </location>
    <ligand>
        <name>carbamoyl phosphate</name>
        <dbReference type="ChEBI" id="CHEBI:58228"/>
    </ligand>
</feature>
<comment type="similarity">
    <text evidence="2 7">Belongs to the aspartate/ornithine carbamoyltransferase superfamily. ATCase family.</text>
</comment>
<feature type="binding site" evidence="7">
    <location>
        <position position="221"/>
    </location>
    <ligand>
        <name>L-aspartate</name>
        <dbReference type="ChEBI" id="CHEBI:29991"/>
    </ligand>
</feature>
<keyword evidence="11" id="KW-1185">Reference proteome</keyword>
<dbReference type="NCBIfam" id="NF002032">
    <property type="entry name" value="PRK00856.1"/>
    <property type="match status" value="1"/>
</dbReference>
<feature type="binding site" evidence="7">
    <location>
        <position position="84"/>
    </location>
    <ligand>
        <name>L-aspartate</name>
        <dbReference type="ChEBI" id="CHEBI:29991"/>
    </ligand>
</feature>
<dbReference type="PANTHER" id="PTHR45753">
    <property type="entry name" value="ORNITHINE CARBAMOYLTRANSFERASE, MITOCHONDRIAL"/>
    <property type="match status" value="1"/>
</dbReference>
<comment type="subunit">
    <text evidence="7">Heterododecamer (2C3:3R2) of six catalytic PyrB chains organized as two trimers (C3), and six regulatory PyrI chains organized as three dimers (R2).</text>
</comment>
<dbReference type="Gene3D" id="3.40.50.1370">
    <property type="entry name" value="Aspartate/ornithine carbamoyltransferase"/>
    <property type="match status" value="2"/>
</dbReference>
<comment type="caution">
    <text evidence="10">The sequence shown here is derived from an EMBL/GenBank/DDBJ whole genome shotgun (WGS) entry which is preliminary data.</text>
</comment>
<comment type="function">
    <text evidence="5 7">Catalyzes the condensation of carbamoyl phosphate and aspartate to form carbamoyl aspartate and inorganic phosphate, the committed step in the de novo pyrimidine nucleotide biosynthesis pathway.</text>
</comment>
<name>A0A0D0YWG1_9LACO</name>
<dbReference type="GO" id="GO:0004070">
    <property type="term" value="F:aspartate carbamoyltransferase activity"/>
    <property type="evidence" value="ECO:0007669"/>
    <property type="project" value="UniProtKB-UniRule"/>
</dbReference>
<dbReference type="GO" id="GO:0016597">
    <property type="term" value="F:amino acid binding"/>
    <property type="evidence" value="ECO:0007669"/>
    <property type="project" value="InterPro"/>
</dbReference>
<dbReference type="InterPro" id="IPR002082">
    <property type="entry name" value="Asp_carbamoyltransf"/>
</dbReference>
<dbReference type="GO" id="GO:0005829">
    <property type="term" value="C:cytosol"/>
    <property type="evidence" value="ECO:0007669"/>
    <property type="project" value="TreeGrafter"/>
</dbReference>
<evidence type="ECO:0000256" key="7">
    <source>
        <dbReference type="HAMAP-Rule" id="MF_00001"/>
    </source>
</evidence>
<dbReference type="Proteomes" id="UP000032279">
    <property type="component" value="Unassembled WGS sequence"/>
</dbReference>
<dbReference type="PRINTS" id="PR00100">
    <property type="entry name" value="AOTCASE"/>
</dbReference>
<feature type="binding site" evidence="7">
    <location>
        <position position="106"/>
    </location>
    <ligand>
        <name>carbamoyl phosphate</name>
        <dbReference type="ChEBI" id="CHEBI:58228"/>
    </ligand>
</feature>
<organism evidence="10 11">
    <name type="scientific">Paucilactobacillus wasatchensis</name>
    <dbReference type="NCBI Taxonomy" id="1335616"/>
    <lineage>
        <taxon>Bacteria</taxon>
        <taxon>Bacillati</taxon>
        <taxon>Bacillota</taxon>
        <taxon>Bacilli</taxon>
        <taxon>Lactobacillales</taxon>
        <taxon>Lactobacillaceae</taxon>
        <taxon>Paucilactobacillus</taxon>
    </lineage>
</organism>
<evidence type="ECO:0000313" key="11">
    <source>
        <dbReference type="Proteomes" id="UP000032279"/>
    </source>
</evidence>
<dbReference type="PROSITE" id="PS00097">
    <property type="entry name" value="CARBAMOYLTRANSFERASE"/>
    <property type="match status" value="1"/>
</dbReference>
<feature type="binding site" evidence="7">
    <location>
        <position position="57"/>
    </location>
    <ligand>
        <name>carbamoyl phosphate</name>
        <dbReference type="ChEBI" id="CHEBI:58228"/>
    </ligand>
</feature>
<dbReference type="SUPFAM" id="SSF53671">
    <property type="entry name" value="Aspartate/ornithine carbamoyltransferase"/>
    <property type="match status" value="1"/>
</dbReference>
<dbReference type="PANTHER" id="PTHR45753:SF6">
    <property type="entry name" value="ASPARTATE CARBAMOYLTRANSFERASE"/>
    <property type="match status" value="1"/>
</dbReference>
<dbReference type="InterPro" id="IPR006131">
    <property type="entry name" value="Asp_carbamoyltransf_Asp/Orn-bd"/>
</dbReference>
<evidence type="ECO:0000256" key="1">
    <source>
        <dbReference type="ARBA" id="ARBA00004852"/>
    </source>
</evidence>
<reference evidence="10 11" key="1">
    <citation type="submission" date="2013-08" db="EMBL/GenBank/DDBJ databases">
        <title>Lactobacillus wasatchii sp. WDC04, a late gas producing bacteria isolated from aged chedder cheese.</title>
        <authorList>
            <person name="Oberg C.J."/>
            <person name="Culumber M."/>
            <person name="McMahon D.J."/>
            <person name="Broadbent J.R."/>
            <person name="Oberg T.S."/>
            <person name="Ortaki F."/>
        </authorList>
    </citation>
    <scope>NUCLEOTIDE SEQUENCE [LARGE SCALE GENOMIC DNA]</scope>
    <source>
        <strain evidence="10 11">WDC04</strain>
    </source>
</reference>
<feature type="binding site" evidence="7">
    <location>
        <position position="264"/>
    </location>
    <ligand>
        <name>carbamoyl phosphate</name>
        <dbReference type="ChEBI" id="CHEBI:58228"/>
    </ligand>
</feature>
<comment type="catalytic activity">
    <reaction evidence="6 7">
        <text>carbamoyl phosphate + L-aspartate = N-carbamoyl-L-aspartate + phosphate + H(+)</text>
        <dbReference type="Rhea" id="RHEA:20013"/>
        <dbReference type="ChEBI" id="CHEBI:15378"/>
        <dbReference type="ChEBI" id="CHEBI:29991"/>
        <dbReference type="ChEBI" id="CHEBI:32814"/>
        <dbReference type="ChEBI" id="CHEBI:43474"/>
        <dbReference type="ChEBI" id="CHEBI:58228"/>
        <dbReference type="EC" id="2.1.3.2"/>
    </reaction>
</comment>
<sequence>MMMTERTQANLLTIDQLDAEDALDLIHEAQAFKAGKQVELLHPAYAINMFFENSTRTKTSFQMAEKKLGMQVLDFNAATSSISKGESLYDTLKTVESIGVNVAVIRHPQTDYYLQLTQNTNLHIGLINAGDGAGQHPSQCLLDMMTILEQFNCFHDLKVLINGDICHSRVARSNAEMLWRLGAKVYFTGLKDWFDASLAKYGEYGDFDELLPQMDVINLLRVQHERINGTADAQFDESEYRRQFGLTKQRATQMKSNAIILHPAPVNRGVEIDDELVESPQSRIFTQMQNGVFVRMAIISRLLRFQNLL</sequence>
<dbReference type="EMBL" id="AWTT01000015">
    <property type="protein sequence ID" value="KIS03574.1"/>
    <property type="molecule type" value="Genomic_DNA"/>
</dbReference>
<evidence type="ECO:0000313" key="10">
    <source>
        <dbReference type="EMBL" id="KIS03574.1"/>
    </source>
</evidence>
<comment type="pathway">
    <text evidence="1 7">Pyrimidine metabolism; UMP biosynthesis via de novo pathway; (S)-dihydroorotate from bicarbonate: step 2/3.</text>
</comment>
<feature type="domain" description="Aspartate/ornithine carbamoyltransferase Asp/Orn-binding" evidence="8">
    <location>
        <begin position="156"/>
        <end position="300"/>
    </location>
</feature>
<evidence type="ECO:0000256" key="3">
    <source>
        <dbReference type="ARBA" id="ARBA00022679"/>
    </source>
</evidence>
<dbReference type="InterPro" id="IPR036901">
    <property type="entry name" value="Asp/Orn_carbamoylTrfase_sf"/>
</dbReference>
<dbReference type="Pfam" id="PF02729">
    <property type="entry name" value="OTCace_N"/>
    <property type="match status" value="1"/>
</dbReference>
<protein>
    <recommendedName>
        <fullName evidence="7">Aspartate carbamoyltransferase</fullName>
        <ecNumber evidence="7">2.1.3.2</ecNumber>
    </recommendedName>
    <alternativeName>
        <fullName evidence="7">Aspartate transcarbamylase</fullName>
        <shortName evidence="7">ATCase</shortName>
    </alternativeName>
</protein>
<evidence type="ECO:0000256" key="5">
    <source>
        <dbReference type="ARBA" id="ARBA00043884"/>
    </source>
</evidence>
<dbReference type="NCBIfam" id="TIGR00670">
    <property type="entry name" value="asp_carb_tr"/>
    <property type="match status" value="1"/>
</dbReference>
<dbReference type="HAMAP" id="MF_00001">
    <property type="entry name" value="Asp_carb_tr"/>
    <property type="match status" value="1"/>
</dbReference>
<keyword evidence="3 7" id="KW-0808">Transferase</keyword>
<feature type="binding site" evidence="7">
    <location>
        <position position="139"/>
    </location>
    <ligand>
        <name>carbamoyl phosphate</name>
        <dbReference type="ChEBI" id="CHEBI:58228"/>
    </ligand>
</feature>